<dbReference type="EMBL" id="JAFEKC020000005">
    <property type="protein sequence ID" value="KAK0514576.1"/>
    <property type="molecule type" value="Genomic_DNA"/>
</dbReference>
<dbReference type="Gene3D" id="3.40.50.1820">
    <property type="entry name" value="alpha/beta hydrolase"/>
    <property type="match status" value="1"/>
</dbReference>
<protein>
    <recommendedName>
        <fullName evidence="4">Pigment biosynthesis protein Ayg1</fullName>
    </recommendedName>
</protein>
<proteinExistence type="predicted"/>
<dbReference type="GO" id="GO:0016787">
    <property type="term" value="F:hydrolase activity"/>
    <property type="evidence" value="ECO:0007669"/>
    <property type="project" value="UniProtKB-KW"/>
</dbReference>
<dbReference type="AlphaFoldDB" id="A0AA39R5S7"/>
<accession>A0AA39R5S7</accession>
<dbReference type="InterPro" id="IPR050261">
    <property type="entry name" value="FrsA_esterase"/>
</dbReference>
<sequence length="418" mass="47761">MGDFGDNAVTVEKPWDQSNAEPQKHWIMGNHAFNAKAVHHQGIKELWEKKWKFPCMKSVYPFHDGHYEDFARVFDYLIKNNINDGYGDAYTEAFFPVCDDLKSQAKSHTASSQHHLASSLYLRIACLYRIARFPYITGPLKRKAWELQKEVYMKAASSWIDPVVEELIPHIYASGADGPTIPIYYRAPSTATKEHPVPTILLLTGLDGHRPDNTQRTYEFLKRGWACVIAEIPGTADCPADPKDPDSPDRLWNSVLKWMNEQRIFAMERVIVWGLSSGGYYAVRIAHTHQSRLRGSVAHGAGVHLCFDREWLEKADTHEYPFQLNRAMSMKFGFESEEEFKEKAKEKFSLVETGVVDQKSSRILLINGVNDGLMPIEDSMLLFNYGSPKEARFIPNCLHMGYPTANSYVFPWLESVMT</sequence>
<dbReference type="Pfam" id="PF06500">
    <property type="entry name" value="FrsA-like"/>
    <property type="match status" value="1"/>
</dbReference>
<dbReference type="InterPro" id="IPR029058">
    <property type="entry name" value="AB_hydrolase_fold"/>
</dbReference>
<keyword evidence="1" id="KW-0378">Hydrolase</keyword>
<evidence type="ECO:0000313" key="3">
    <source>
        <dbReference type="Proteomes" id="UP001166286"/>
    </source>
</evidence>
<gene>
    <name evidence="2" type="ORF">JMJ35_003193</name>
</gene>
<evidence type="ECO:0000313" key="2">
    <source>
        <dbReference type="EMBL" id="KAK0514576.1"/>
    </source>
</evidence>
<evidence type="ECO:0008006" key="4">
    <source>
        <dbReference type="Google" id="ProtNLM"/>
    </source>
</evidence>
<dbReference type="PANTHER" id="PTHR22946">
    <property type="entry name" value="DIENELACTONE HYDROLASE DOMAIN-CONTAINING PROTEIN-RELATED"/>
    <property type="match status" value="1"/>
</dbReference>
<name>A0AA39R5S7_9LECA</name>
<dbReference type="Proteomes" id="UP001166286">
    <property type="component" value="Unassembled WGS sequence"/>
</dbReference>
<dbReference type="InterPro" id="IPR010520">
    <property type="entry name" value="FrsA-like"/>
</dbReference>
<keyword evidence="3" id="KW-1185">Reference proteome</keyword>
<reference evidence="2" key="1">
    <citation type="submission" date="2023-03" db="EMBL/GenBank/DDBJ databases">
        <title>Complete genome of Cladonia borealis.</title>
        <authorList>
            <person name="Park H."/>
        </authorList>
    </citation>
    <scope>NUCLEOTIDE SEQUENCE</scope>
    <source>
        <strain evidence="2">ANT050790</strain>
    </source>
</reference>
<organism evidence="2 3">
    <name type="scientific">Cladonia borealis</name>
    <dbReference type="NCBI Taxonomy" id="184061"/>
    <lineage>
        <taxon>Eukaryota</taxon>
        <taxon>Fungi</taxon>
        <taxon>Dikarya</taxon>
        <taxon>Ascomycota</taxon>
        <taxon>Pezizomycotina</taxon>
        <taxon>Lecanoromycetes</taxon>
        <taxon>OSLEUM clade</taxon>
        <taxon>Lecanoromycetidae</taxon>
        <taxon>Lecanorales</taxon>
        <taxon>Lecanorineae</taxon>
        <taxon>Cladoniaceae</taxon>
        <taxon>Cladonia</taxon>
    </lineage>
</organism>
<dbReference type="PANTHER" id="PTHR22946:SF12">
    <property type="entry name" value="CONIDIAL PIGMENT BIOSYNTHESIS PROTEIN AYG1 (AFU_ORTHOLOGUE AFUA_2G17550)"/>
    <property type="match status" value="1"/>
</dbReference>
<evidence type="ECO:0000256" key="1">
    <source>
        <dbReference type="ARBA" id="ARBA00022801"/>
    </source>
</evidence>
<comment type="caution">
    <text evidence="2">The sequence shown here is derived from an EMBL/GenBank/DDBJ whole genome shotgun (WGS) entry which is preliminary data.</text>
</comment>
<dbReference type="SUPFAM" id="SSF53474">
    <property type="entry name" value="alpha/beta-Hydrolases"/>
    <property type="match status" value="1"/>
</dbReference>
<dbReference type="FunFam" id="3.40.50.1820:FF:000145">
    <property type="entry name" value="Pigment biosynthesis protein"/>
    <property type="match status" value="1"/>
</dbReference>